<organism evidence="2 3">
    <name type="scientific">Pleuronectes platessa</name>
    <name type="common">European plaice</name>
    <dbReference type="NCBI Taxonomy" id="8262"/>
    <lineage>
        <taxon>Eukaryota</taxon>
        <taxon>Metazoa</taxon>
        <taxon>Chordata</taxon>
        <taxon>Craniata</taxon>
        <taxon>Vertebrata</taxon>
        <taxon>Euteleostomi</taxon>
        <taxon>Actinopterygii</taxon>
        <taxon>Neopterygii</taxon>
        <taxon>Teleostei</taxon>
        <taxon>Neoteleostei</taxon>
        <taxon>Acanthomorphata</taxon>
        <taxon>Carangaria</taxon>
        <taxon>Pleuronectiformes</taxon>
        <taxon>Pleuronectoidei</taxon>
        <taxon>Pleuronectidae</taxon>
        <taxon>Pleuronectes</taxon>
    </lineage>
</organism>
<evidence type="ECO:0000313" key="3">
    <source>
        <dbReference type="Proteomes" id="UP001153269"/>
    </source>
</evidence>
<keyword evidence="3" id="KW-1185">Reference proteome</keyword>
<evidence type="ECO:0000313" key="2">
    <source>
        <dbReference type="EMBL" id="CAB1452227.1"/>
    </source>
</evidence>
<protein>
    <submittedName>
        <fullName evidence="2">Uncharacterized protein</fullName>
    </submittedName>
</protein>
<feature type="region of interest" description="Disordered" evidence="1">
    <location>
        <begin position="124"/>
        <end position="148"/>
    </location>
</feature>
<dbReference type="Proteomes" id="UP001153269">
    <property type="component" value="Unassembled WGS sequence"/>
</dbReference>
<comment type="caution">
    <text evidence="2">The sequence shown here is derived from an EMBL/GenBank/DDBJ whole genome shotgun (WGS) entry which is preliminary data.</text>
</comment>
<accession>A0A9N7VGA2</accession>
<gene>
    <name evidence="2" type="ORF">PLEPLA_LOCUS39967</name>
</gene>
<sequence>MIAVGVDEVLHLQPLLAHSVYLACILGIPLPVGTAAAEGLFCRTVHHLPPSDQKAVMHTTLTPVTHWFAGPGSVKSHPTRPHLLCDLTHPSEFAGSLLLWLCITVAPCLPPCFFHTLSQEQTGPRAAASAHRQTQTSHRSGQRGSGFVGEALGAEPQEVKRLSVVLAAYVSLILTSPAATEA</sequence>
<name>A0A9N7VGA2_PLEPL</name>
<reference evidence="2" key="1">
    <citation type="submission" date="2020-03" db="EMBL/GenBank/DDBJ databases">
        <authorList>
            <person name="Weist P."/>
        </authorList>
    </citation>
    <scope>NUCLEOTIDE SEQUENCE</scope>
</reference>
<dbReference type="AlphaFoldDB" id="A0A9N7VGA2"/>
<dbReference type="EMBL" id="CADEAL010004121">
    <property type="protein sequence ID" value="CAB1452227.1"/>
    <property type="molecule type" value="Genomic_DNA"/>
</dbReference>
<evidence type="ECO:0000256" key="1">
    <source>
        <dbReference type="SAM" id="MobiDB-lite"/>
    </source>
</evidence>
<proteinExistence type="predicted"/>